<keyword evidence="2" id="KW-1185">Reference proteome</keyword>
<dbReference type="Gene3D" id="3.30.70.270">
    <property type="match status" value="1"/>
</dbReference>
<dbReference type="RefSeq" id="WP_104723626.1">
    <property type="nucleotide sequence ID" value="NZ_FZNE01000002.1"/>
</dbReference>
<dbReference type="Proteomes" id="UP000257067">
    <property type="component" value="Unassembled WGS sequence"/>
</dbReference>
<dbReference type="EMBL" id="NXLU01000001">
    <property type="protein sequence ID" value="RDU69921.1"/>
    <property type="molecule type" value="Genomic_DNA"/>
</dbReference>
<reference evidence="1 2" key="1">
    <citation type="submission" date="2018-04" db="EMBL/GenBank/DDBJ databases">
        <title>Novel Campyloabacter and Helicobacter Species and Strains.</title>
        <authorList>
            <person name="Mannion A.J."/>
            <person name="Shen Z."/>
            <person name="Fox J.G."/>
        </authorList>
    </citation>
    <scope>NUCLEOTIDE SEQUENCE [LARGE SCALE GENOMIC DNA]</scope>
    <source>
        <strain evidence="1 2">ATCC 700242</strain>
    </source>
</reference>
<name>A0A3D8IZD8_9HELI</name>
<gene>
    <name evidence="1" type="ORF">CQA62_00465</name>
</gene>
<sequence>MEDNIVNFSDGIRNQEKKKDFAAKTTKIAQNVISRLEQEDIPIFADSFESVFEQLIADESEEFKNIFGQKVDINLEAKDRLLSFESSVKDGIKNVKNILDITKSIYQSVVTTQNAIHQKSQELTKIDNPVAFKSAVQLYSQDFTNLQITLETQIVQMRQAIKKIVVNIDNVSKNSIYDTHYNVYNRRYFLSHCEKEKRLLDQINCPYAFVGFSLTKGYLESLRDKKLIKLSLKAMATVLCKESQSDEALCYFGNGKFMMLYKYIDNKKVLERVRKIIASAKENSFVLNGKMTLDFCAGVRFALPSANLSEEIERCAVACDKAFHGMIDIEINHDGLQEKIQEFQEEKV</sequence>
<dbReference type="SUPFAM" id="SSF55073">
    <property type="entry name" value="Nucleotide cyclase"/>
    <property type="match status" value="1"/>
</dbReference>
<evidence type="ECO:0000313" key="1">
    <source>
        <dbReference type="EMBL" id="RDU69921.1"/>
    </source>
</evidence>
<accession>A0A3D8IZD8</accession>
<evidence type="ECO:0008006" key="3">
    <source>
        <dbReference type="Google" id="ProtNLM"/>
    </source>
</evidence>
<proteinExistence type="predicted"/>
<comment type="caution">
    <text evidence="1">The sequence shown here is derived from an EMBL/GenBank/DDBJ whole genome shotgun (WGS) entry which is preliminary data.</text>
</comment>
<dbReference type="InterPro" id="IPR029787">
    <property type="entry name" value="Nucleotide_cyclase"/>
</dbReference>
<organism evidence="1 2">
    <name type="scientific">Helicobacter cholecystus</name>
    <dbReference type="NCBI Taxonomy" id="45498"/>
    <lineage>
        <taxon>Bacteria</taxon>
        <taxon>Pseudomonadati</taxon>
        <taxon>Campylobacterota</taxon>
        <taxon>Epsilonproteobacteria</taxon>
        <taxon>Campylobacterales</taxon>
        <taxon>Helicobacteraceae</taxon>
        <taxon>Helicobacter</taxon>
    </lineage>
</organism>
<dbReference type="InterPro" id="IPR043128">
    <property type="entry name" value="Rev_trsase/Diguanyl_cyclase"/>
</dbReference>
<dbReference type="OrthoDB" id="5372407at2"/>
<dbReference type="AlphaFoldDB" id="A0A3D8IZD8"/>
<protein>
    <recommendedName>
        <fullName evidence="3">GGDEF domain-containing protein</fullName>
    </recommendedName>
</protein>
<evidence type="ECO:0000313" key="2">
    <source>
        <dbReference type="Proteomes" id="UP000257067"/>
    </source>
</evidence>